<keyword evidence="2" id="KW-0804">Transcription</keyword>
<evidence type="ECO:0000313" key="5">
    <source>
        <dbReference type="Proteomes" id="UP000823749"/>
    </source>
</evidence>
<name>A0AAV6J171_9ERIC</name>
<evidence type="ECO:0000256" key="2">
    <source>
        <dbReference type="ARBA" id="ARBA00022472"/>
    </source>
</evidence>
<dbReference type="EMBL" id="JACTNZ010000008">
    <property type="protein sequence ID" value="KAG5534731.1"/>
    <property type="molecule type" value="Genomic_DNA"/>
</dbReference>
<dbReference type="SMART" id="SM00733">
    <property type="entry name" value="Mterf"/>
    <property type="match status" value="21"/>
</dbReference>
<dbReference type="Pfam" id="PF02536">
    <property type="entry name" value="mTERF"/>
    <property type="match status" value="4"/>
</dbReference>
<keyword evidence="5" id="KW-1185">Reference proteome</keyword>
<dbReference type="Gene3D" id="1.25.70.10">
    <property type="entry name" value="Transcription termination factor 3, mitochondrial"/>
    <property type="match status" value="3"/>
</dbReference>
<comment type="similarity">
    <text evidence="1">Belongs to the mTERF family.</text>
</comment>
<dbReference type="InterPro" id="IPR038538">
    <property type="entry name" value="MTERF_sf"/>
</dbReference>
<evidence type="ECO:0000256" key="3">
    <source>
        <dbReference type="ARBA" id="ARBA00022946"/>
    </source>
</evidence>
<comment type="caution">
    <text evidence="4">The sequence shown here is derived from an EMBL/GenBank/DDBJ whole genome shotgun (WGS) entry which is preliminary data.</text>
</comment>
<dbReference type="GO" id="GO:0006353">
    <property type="term" value="P:DNA-templated transcription termination"/>
    <property type="evidence" value="ECO:0007669"/>
    <property type="project" value="UniProtKB-KW"/>
</dbReference>
<keyword evidence="2" id="KW-0806">Transcription termination</keyword>
<protein>
    <submittedName>
        <fullName evidence="4">Uncharacterized protein</fullName>
    </submittedName>
</protein>
<dbReference type="InterPro" id="IPR003690">
    <property type="entry name" value="MTERF"/>
</dbReference>
<sequence>MQASFAIRSSDLSCLRGPAFFIPRTRLNFQKKLFLCCAKFDESGNAGSSTLRVAPAILLDAEKEAKAVLTLFLKKQGLSKAVASRTINKAALFVDHLVSRLHSVHKTRERAFTTLDIRDALNQYLETLFEEFGDTLVDLVENFPNSPIEERSTGPSVPPVEEGQVVPVSAPITPLNSKKLRALARLTDDGPTGKLPPEIIYLTELGIELEVIKEVTRKYTAFARYCLDGKVKPVVEFLLDLGVPKSNIPAIFRKCPRLGGVSVSDHLIPTVTFLENLGVDKKQWAKVIYRFPALPVYSRQKLKSNLDCLYELGLSTEKQGKVLTRFPNILSYGVERLRVTAQYFHSIGVDVGTLLHKCPQIFGLSIEANLKHVTEFFLERGFSIEEVAFMVSSYGNIYTLSLSKNIMPKWDFFLTTGYPKAGLVKSPQYFGFSLEGRIKPRYAMMRESGVTLTMKRLLYLSDGDSMIQLQVCYSLWPKSPMGRAVPDYGVDHIQNVFFHTPSIFARFLINLSSSQTSLATHFSKYDTFSSTCFAAASRFSQHLFLHHIRTQITFPKKLFFCRAKFAESGNAWSHNLRVAPGNWLESEKEEAKALLTLFLKEQGFSKAVAARTINKSALFIDHLVSKLHSVHKTRYLSGQELTTLEIRDALNPYLETLFEEFGEILVDVIENFPNPPIEERSIENLLPGEEGPVVPFSTPITSLNSKKLRALATSTDDSPTEEVPPQIIYLTKLGMEVEVIEEVTRKFPPFADYTVDENIKPVVEFLLDLGVTKSDIPAILRKRPQLCGLSLSEKLIPTVTFLENLGVDKKQWSKVICRFPALLVYSRHKLKSNLDCLYELGLSTENRGKVLMRFPPILSVGVEKLRDTAEYFHSIGVDVGTLLHKCPQIFGLSIEANLKPVTEFFLERGFSIEEIAFMVSRFGNFYTLSLSNNIMPKWEFFLTTGYAKSDLVKYPQYFGHSLEERIKPRTQLTFPKKLFFCLAKLAESSKPGSHNFGVTPANSLLADKEEAQAVLTLFLKKRGFSEVIAARTMHKSALFVDHLVSRLHSVHKTQHLGGRELTTREIRDALYSYLETLYEELGDILVDVVENFPNPPTEERSIENLSVSTVEGGPVAAPVTILNSQKLKALGRLTDVGPTGKLPPLTIYLTELGMEHEVIKEVISKFPPFADYSLDEKVKPVVEFLLDLGVPKSDIPSILRKWPQLCGVSLSEQAIHSVTFLENLGVDKKQWAKVIYRFPGILSCTRLKLKSNLDCLYELGLSTEKQGKVLMRCPNILGYGVERLRATAEYFHSIGVDGGTLLHKCPHVFSLSIEANLKPVTEFFLDRGFSIEEVAFMVSRFGNFYTLSLSKNIMPKWEFFLTMGYPKSDLVRYPQYFGCSLELRIKPRHALMRETGVTMSLGWLLSVSDGDLYEILKRKMEKSVG</sequence>
<keyword evidence="2" id="KW-0805">Transcription regulation</keyword>
<reference evidence="4" key="1">
    <citation type="submission" date="2020-08" db="EMBL/GenBank/DDBJ databases">
        <title>Plant Genome Project.</title>
        <authorList>
            <person name="Zhang R.-G."/>
        </authorList>
    </citation>
    <scope>NUCLEOTIDE SEQUENCE</scope>
    <source>
        <strain evidence="4">WSP0</strain>
        <tissue evidence="4">Leaf</tissue>
    </source>
</reference>
<dbReference type="PANTHER" id="PTHR13068">
    <property type="entry name" value="CGI-12 PROTEIN-RELATED"/>
    <property type="match status" value="1"/>
</dbReference>
<dbReference type="GO" id="GO:0003676">
    <property type="term" value="F:nucleic acid binding"/>
    <property type="evidence" value="ECO:0007669"/>
    <property type="project" value="InterPro"/>
</dbReference>
<proteinExistence type="inferred from homology"/>
<gene>
    <name evidence="4" type="ORF">RHGRI_022751</name>
</gene>
<evidence type="ECO:0000256" key="1">
    <source>
        <dbReference type="ARBA" id="ARBA00007692"/>
    </source>
</evidence>
<organism evidence="4 5">
    <name type="scientific">Rhododendron griersonianum</name>
    <dbReference type="NCBI Taxonomy" id="479676"/>
    <lineage>
        <taxon>Eukaryota</taxon>
        <taxon>Viridiplantae</taxon>
        <taxon>Streptophyta</taxon>
        <taxon>Embryophyta</taxon>
        <taxon>Tracheophyta</taxon>
        <taxon>Spermatophyta</taxon>
        <taxon>Magnoliopsida</taxon>
        <taxon>eudicotyledons</taxon>
        <taxon>Gunneridae</taxon>
        <taxon>Pentapetalae</taxon>
        <taxon>asterids</taxon>
        <taxon>Ericales</taxon>
        <taxon>Ericaceae</taxon>
        <taxon>Ericoideae</taxon>
        <taxon>Rhodoreae</taxon>
        <taxon>Rhododendron</taxon>
    </lineage>
</organism>
<dbReference type="PANTHER" id="PTHR13068:SF9">
    <property type="entry name" value="TRANSCRIPTION TERMINATION FACTOR MTERF5, CHLOROPLASTIC"/>
    <property type="match status" value="1"/>
</dbReference>
<keyword evidence="3" id="KW-0809">Transit peptide</keyword>
<evidence type="ECO:0000313" key="4">
    <source>
        <dbReference type="EMBL" id="KAG5534731.1"/>
    </source>
</evidence>
<dbReference type="Proteomes" id="UP000823749">
    <property type="component" value="Chromosome 8"/>
</dbReference>
<accession>A0AAV6J171</accession>